<accession>A0A1J4RPB6</accession>
<sequence>MLKNNNFTKILKPFINQWVALSEDGRKVVGNGKTPKEAWEKAQKKGEVKPILTLAAENYAYSVS</sequence>
<reference evidence="2 3" key="1">
    <citation type="journal article" date="2016" name="Environ. Microbiol.">
        <title>Genomic resolution of a cold subsurface aquifer community provides metabolic insights for novel microbes adapted to high CO concentrations.</title>
        <authorList>
            <person name="Probst A.J."/>
            <person name="Castelle C.J."/>
            <person name="Singh A."/>
            <person name="Brown C.T."/>
            <person name="Anantharaman K."/>
            <person name="Sharon I."/>
            <person name="Hug L.A."/>
            <person name="Burstein D."/>
            <person name="Emerson J.B."/>
            <person name="Thomas B.C."/>
            <person name="Banfield J.F."/>
        </authorList>
    </citation>
    <scope>NUCLEOTIDE SEQUENCE [LARGE SCALE GENOMIC DNA]</scope>
    <source>
        <strain evidence="2">CG1_02_47_37</strain>
    </source>
</reference>
<dbReference type="EMBL" id="MNUI01000037">
    <property type="protein sequence ID" value="OIN89243.1"/>
    <property type="molecule type" value="Genomic_DNA"/>
</dbReference>
<evidence type="ECO:0000313" key="3">
    <source>
        <dbReference type="Proteomes" id="UP000183144"/>
    </source>
</evidence>
<proteinExistence type="predicted"/>
<protein>
    <recommendedName>
        <fullName evidence="1">DUF5678 domain-containing protein</fullName>
    </recommendedName>
</protein>
<dbReference type="Proteomes" id="UP000183144">
    <property type="component" value="Unassembled WGS sequence"/>
</dbReference>
<dbReference type="InterPro" id="IPR043734">
    <property type="entry name" value="DUF5678"/>
</dbReference>
<dbReference type="Pfam" id="PF18929">
    <property type="entry name" value="DUF5678"/>
    <property type="match status" value="1"/>
</dbReference>
<comment type="caution">
    <text evidence="2">The sequence shown here is derived from an EMBL/GenBank/DDBJ whole genome shotgun (WGS) entry which is preliminary data.</text>
</comment>
<evidence type="ECO:0000313" key="2">
    <source>
        <dbReference type="EMBL" id="OIN89243.1"/>
    </source>
</evidence>
<organism evidence="2 3">
    <name type="scientific">Candidatus Beckwithbacteria bacterium CG1_02_47_37</name>
    <dbReference type="NCBI Taxonomy" id="1805034"/>
    <lineage>
        <taxon>Bacteria</taxon>
        <taxon>Candidatus Beckwithiibacteriota</taxon>
    </lineage>
</organism>
<dbReference type="AlphaFoldDB" id="A0A1J4RPB6"/>
<dbReference type="STRING" id="1805034.AUJ59_02135"/>
<gene>
    <name evidence="2" type="ORF">AUJ59_02135</name>
</gene>
<name>A0A1J4RPB6_9BACT</name>
<evidence type="ECO:0000259" key="1">
    <source>
        <dbReference type="Pfam" id="PF18929"/>
    </source>
</evidence>
<feature type="domain" description="DUF5678" evidence="1">
    <location>
        <begin position="10"/>
        <end position="55"/>
    </location>
</feature>